<reference evidence="5 6" key="1">
    <citation type="submission" date="2020-08" db="EMBL/GenBank/DDBJ databases">
        <title>A Genomic Blueprint of the Chicken Gut Microbiome.</title>
        <authorList>
            <person name="Gilroy R."/>
            <person name="Ravi A."/>
            <person name="Getino M."/>
            <person name="Pursley I."/>
            <person name="Horton D.L."/>
            <person name="Alikhan N.-F."/>
            <person name="Baker D."/>
            <person name="Gharbi K."/>
            <person name="Hall N."/>
            <person name="Watson M."/>
            <person name="Adriaenssens E.M."/>
            <person name="Foster-Nyarko E."/>
            <person name="Jarju S."/>
            <person name="Secka A."/>
            <person name="Antonio M."/>
            <person name="Oren A."/>
            <person name="Chaudhuri R."/>
            <person name="La Ragione R.M."/>
            <person name="Hildebrand F."/>
            <person name="Pallen M.J."/>
        </authorList>
    </citation>
    <scope>NUCLEOTIDE SEQUENCE [LARGE SCALE GENOMIC DNA]</scope>
    <source>
        <strain evidence="5 6">Sa1YVA6</strain>
    </source>
</reference>
<dbReference type="PANTHER" id="PTHR20842:SF0">
    <property type="entry name" value="ALPHA-ASPARTYL DIPEPTIDASE"/>
    <property type="match status" value="1"/>
</dbReference>
<protein>
    <submittedName>
        <fullName evidence="5">Peptidase E</fullName>
    </submittedName>
</protein>
<dbReference type="InterPro" id="IPR029062">
    <property type="entry name" value="Class_I_gatase-like"/>
</dbReference>
<proteinExistence type="inferred from homology"/>
<evidence type="ECO:0000313" key="6">
    <source>
        <dbReference type="Proteomes" id="UP000600565"/>
    </source>
</evidence>
<gene>
    <name evidence="5" type="ORF">H9632_04955</name>
</gene>
<dbReference type="RefSeq" id="WP_191703008.1">
    <property type="nucleotide sequence ID" value="NZ_JACSPW010000003.1"/>
</dbReference>
<sequence length="217" mass="24608">MITISLILERFGAYMERHIIAISGGGFSEMEGAFIDQYILKIKRKASPLRIAFVATASNDAQSYIGKFYNAFKCEHPSHLAIPDFELATIQEVVNSLDIIYVGGGNTKYMLDVWRKTGFDEVLKKAYEQGVILTGISAGAMCWFEHCYTEISESEYGYFEGLGILKGALCPHHNDSTRKKYFDKWSLKNSTTPTYPLEDHENLHFVNEQCIAKLETY</sequence>
<keyword evidence="2" id="KW-0645">Protease</keyword>
<evidence type="ECO:0000256" key="1">
    <source>
        <dbReference type="ARBA" id="ARBA00006534"/>
    </source>
</evidence>
<dbReference type="CDD" id="cd03146">
    <property type="entry name" value="GAT1_Peptidase_E"/>
    <property type="match status" value="1"/>
</dbReference>
<keyword evidence="6" id="KW-1185">Reference proteome</keyword>
<evidence type="ECO:0000256" key="2">
    <source>
        <dbReference type="ARBA" id="ARBA00022670"/>
    </source>
</evidence>
<dbReference type="Proteomes" id="UP000600565">
    <property type="component" value="Unassembled WGS sequence"/>
</dbReference>
<dbReference type="PANTHER" id="PTHR20842">
    <property type="entry name" value="PROTEASE S51 ALPHA-ASPARTYL DIPEPTIDASE"/>
    <property type="match status" value="1"/>
</dbReference>
<dbReference type="SUPFAM" id="SSF52317">
    <property type="entry name" value="Class I glutamine amidotransferase-like"/>
    <property type="match status" value="1"/>
</dbReference>
<evidence type="ECO:0000313" key="5">
    <source>
        <dbReference type="EMBL" id="MBD8032408.1"/>
    </source>
</evidence>
<accession>A0ABR8XKE3</accession>
<organism evidence="5 6">
    <name type="scientific">Solibacillus merdavium</name>
    <dbReference type="NCBI Taxonomy" id="2762218"/>
    <lineage>
        <taxon>Bacteria</taxon>
        <taxon>Bacillati</taxon>
        <taxon>Bacillota</taxon>
        <taxon>Bacilli</taxon>
        <taxon>Bacillales</taxon>
        <taxon>Caryophanaceae</taxon>
        <taxon>Solibacillus</taxon>
    </lineage>
</organism>
<name>A0ABR8XKE3_9BACL</name>
<comment type="similarity">
    <text evidence="1">Belongs to the peptidase S51 family.</text>
</comment>
<dbReference type="Gene3D" id="3.40.50.880">
    <property type="match status" value="1"/>
</dbReference>
<evidence type="ECO:0000256" key="3">
    <source>
        <dbReference type="ARBA" id="ARBA00022801"/>
    </source>
</evidence>
<keyword evidence="4" id="KW-0720">Serine protease</keyword>
<comment type="caution">
    <text evidence="5">The sequence shown here is derived from an EMBL/GenBank/DDBJ whole genome shotgun (WGS) entry which is preliminary data.</text>
</comment>
<dbReference type="InterPro" id="IPR005320">
    <property type="entry name" value="Peptidase_S51"/>
</dbReference>
<evidence type="ECO:0000256" key="4">
    <source>
        <dbReference type="ARBA" id="ARBA00022825"/>
    </source>
</evidence>
<keyword evidence="3" id="KW-0378">Hydrolase</keyword>
<dbReference type="EMBL" id="JACSPW010000003">
    <property type="protein sequence ID" value="MBD8032408.1"/>
    <property type="molecule type" value="Genomic_DNA"/>
</dbReference>
<dbReference type="Pfam" id="PF03575">
    <property type="entry name" value="Peptidase_S51"/>
    <property type="match status" value="1"/>
</dbReference>